<feature type="non-terminal residue" evidence="1">
    <location>
        <position position="54"/>
    </location>
</feature>
<proteinExistence type="predicted"/>
<dbReference type="AlphaFoldDB" id="A0A820PHN3"/>
<reference evidence="1" key="1">
    <citation type="submission" date="2021-02" db="EMBL/GenBank/DDBJ databases">
        <authorList>
            <person name="Nowell W R."/>
        </authorList>
    </citation>
    <scope>NUCLEOTIDE SEQUENCE</scope>
</reference>
<comment type="caution">
    <text evidence="1">The sequence shown here is derived from an EMBL/GenBank/DDBJ whole genome shotgun (WGS) entry which is preliminary data.</text>
</comment>
<sequence length="54" mass="6230">MKSSAKIDIVVIPEEFRQIRKLDNFAQFPVQLDICPNSTGNWTLSEFRCRNSSV</sequence>
<dbReference type="EMBL" id="CAJOBF010025476">
    <property type="protein sequence ID" value="CAF4403220.1"/>
    <property type="molecule type" value="Genomic_DNA"/>
</dbReference>
<dbReference type="Proteomes" id="UP000663842">
    <property type="component" value="Unassembled WGS sequence"/>
</dbReference>
<gene>
    <name evidence="1" type="ORF">UXM345_LOCUS38273</name>
</gene>
<name>A0A820PHN3_9BILA</name>
<accession>A0A820PHN3</accession>
<organism evidence="1 2">
    <name type="scientific">Rotaria magnacalcarata</name>
    <dbReference type="NCBI Taxonomy" id="392030"/>
    <lineage>
        <taxon>Eukaryota</taxon>
        <taxon>Metazoa</taxon>
        <taxon>Spiralia</taxon>
        <taxon>Gnathifera</taxon>
        <taxon>Rotifera</taxon>
        <taxon>Eurotatoria</taxon>
        <taxon>Bdelloidea</taxon>
        <taxon>Philodinida</taxon>
        <taxon>Philodinidae</taxon>
        <taxon>Rotaria</taxon>
    </lineage>
</organism>
<evidence type="ECO:0000313" key="2">
    <source>
        <dbReference type="Proteomes" id="UP000663842"/>
    </source>
</evidence>
<evidence type="ECO:0000313" key="1">
    <source>
        <dbReference type="EMBL" id="CAF4403220.1"/>
    </source>
</evidence>
<protein>
    <submittedName>
        <fullName evidence="1">Uncharacterized protein</fullName>
    </submittedName>
</protein>